<proteinExistence type="predicted"/>
<feature type="transmembrane region" description="Helical" evidence="1">
    <location>
        <begin position="27"/>
        <end position="55"/>
    </location>
</feature>
<comment type="caution">
    <text evidence="2">The sequence shown here is derived from an EMBL/GenBank/DDBJ whole genome shotgun (WGS) entry which is preliminary data.</text>
</comment>
<dbReference type="Gramene" id="mRNA:HanXRQr2_Chr10g0425421">
    <property type="protein sequence ID" value="CDS:HanXRQr2_Chr10g0425421.1"/>
    <property type="gene ID" value="HanXRQr2_Chr10g0425421"/>
</dbReference>
<keyword evidence="1" id="KW-0812">Transmembrane</keyword>
<reference evidence="2" key="2">
    <citation type="submission" date="2020-06" db="EMBL/GenBank/DDBJ databases">
        <title>Helianthus annuus Genome sequencing and assembly Release 2.</title>
        <authorList>
            <person name="Gouzy J."/>
            <person name="Langlade N."/>
            <person name="Munos S."/>
        </authorList>
    </citation>
    <scope>NUCLEOTIDE SEQUENCE</scope>
    <source>
        <tissue evidence="2">Leaves</tissue>
    </source>
</reference>
<accession>A0A9K3HVE4</accession>
<name>A0A9K3HVE4_HELAN</name>
<dbReference type="AlphaFoldDB" id="A0A9K3HVE4"/>
<keyword evidence="1" id="KW-0472">Membrane</keyword>
<reference evidence="2" key="1">
    <citation type="journal article" date="2017" name="Nature">
        <title>The sunflower genome provides insights into oil metabolism, flowering and Asterid evolution.</title>
        <authorList>
            <person name="Badouin H."/>
            <person name="Gouzy J."/>
            <person name="Grassa C.J."/>
            <person name="Murat F."/>
            <person name="Staton S.E."/>
            <person name="Cottret L."/>
            <person name="Lelandais-Briere C."/>
            <person name="Owens G.L."/>
            <person name="Carrere S."/>
            <person name="Mayjonade B."/>
            <person name="Legrand L."/>
            <person name="Gill N."/>
            <person name="Kane N.C."/>
            <person name="Bowers J.E."/>
            <person name="Hubner S."/>
            <person name="Bellec A."/>
            <person name="Berard A."/>
            <person name="Berges H."/>
            <person name="Blanchet N."/>
            <person name="Boniface M.C."/>
            <person name="Brunel D."/>
            <person name="Catrice O."/>
            <person name="Chaidir N."/>
            <person name="Claudel C."/>
            <person name="Donnadieu C."/>
            <person name="Faraut T."/>
            <person name="Fievet G."/>
            <person name="Helmstetter N."/>
            <person name="King M."/>
            <person name="Knapp S.J."/>
            <person name="Lai Z."/>
            <person name="Le Paslier M.C."/>
            <person name="Lippi Y."/>
            <person name="Lorenzon L."/>
            <person name="Mandel J.R."/>
            <person name="Marage G."/>
            <person name="Marchand G."/>
            <person name="Marquand E."/>
            <person name="Bret-Mestries E."/>
            <person name="Morien E."/>
            <person name="Nambeesan S."/>
            <person name="Nguyen T."/>
            <person name="Pegot-Espagnet P."/>
            <person name="Pouilly N."/>
            <person name="Raftis F."/>
            <person name="Sallet E."/>
            <person name="Schiex T."/>
            <person name="Thomas J."/>
            <person name="Vandecasteele C."/>
            <person name="Vares D."/>
            <person name="Vear F."/>
            <person name="Vautrin S."/>
            <person name="Crespi M."/>
            <person name="Mangin B."/>
            <person name="Burke J.M."/>
            <person name="Salse J."/>
            <person name="Munos S."/>
            <person name="Vincourt P."/>
            <person name="Rieseberg L.H."/>
            <person name="Langlade N.B."/>
        </authorList>
    </citation>
    <scope>NUCLEOTIDE SEQUENCE</scope>
    <source>
        <tissue evidence="2">Leaves</tissue>
    </source>
</reference>
<protein>
    <submittedName>
        <fullName evidence="2">Uncharacterized protein</fullName>
    </submittedName>
</protein>
<dbReference type="Proteomes" id="UP000215914">
    <property type="component" value="Unassembled WGS sequence"/>
</dbReference>
<gene>
    <name evidence="2" type="ORF">HanXRQr2_Chr10g0425421</name>
</gene>
<dbReference type="EMBL" id="MNCJ02000325">
    <property type="protein sequence ID" value="KAF5785171.1"/>
    <property type="molecule type" value="Genomic_DNA"/>
</dbReference>
<evidence type="ECO:0000313" key="2">
    <source>
        <dbReference type="EMBL" id="KAF5785171.1"/>
    </source>
</evidence>
<sequence length="59" mass="6966">MFYVRFNFSATSVRDSKILCLLFAWRYFFPFLFILFLRAFPVLVVADNGIILLLLNTVL</sequence>
<keyword evidence="1" id="KW-1133">Transmembrane helix</keyword>
<evidence type="ECO:0000256" key="1">
    <source>
        <dbReference type="SAM" id="Phobius"/>
    </source>
</evidence>
<keyword evidence="3" id="KW-1185">Reference proteome</keyword>
<evidence type="ECO:0000313" key="3">
    <source>
        <dbReference type="Proteomes" id="UP000215914"/>
    </source>
</evidence>
<organism evidence="2 3">
    <name type="scientific">Helianthus annuus</name>
    <name type="common">Common sunflower</name>
    <dbReference type="NCBI Taxonomy" id="4232"/>
    <lineage>
        <taxon>Eukaryota</taxon>
        <taxon>Viridiplantae</taxon>
        <taxon>Streptophyta</taxon>
        <taxon>Embryophyta</taxon>
        <taxon>Tracheophyta</taxon>
        <taxon>Spermatophyta</taxon>
        <taxon>Magnoliopsida</taxon>
        <taxon>eudicotyledons</taxon>
        <taxon>Gunneridae</taxon>
        <taxon>Pentapetalae</taxon>
        <taxon>asterids</taxon>
        <taxon>campanulids</taxon>
        <taxon>Asterales</taxon>
        <taxon>Asteraceae</taxon>
        <taxon>Asteroideae</taxon>
        <taxon>Heliantheae alliance</taxon>
        <taxon>Heliantheae</taxon>
        <taxon>Helianthus</taxon>
    </lineage>
</organism>